<proteinExistence type="inferred from homology"/>
<evidence type="ECO:0000256" key="6">
    <source>
        <dbReference type="ARBA" id="ARBA00023316"/>
    </source>
</evidence>
<evidence type="ECO:0000256" key="4">
    <source>
        <dbReference type="ARBA" id="ARBA00022960"/>
    </source>
</evidence>
<dbReference type="RefSeq" id="WP_206729015.1">
    <property type="nucleotide sequence ID" value="NZ_CP071090.1"/>
</dbReference>
<dbReference type="SUPFAM" id="SSF141523">
    <property type="entry name" value="L,D-transpeptidase catalytic domain-like"/>
    <property type="match status" value="1"/>
</dbReference>
<keyword evidence="5 7" id="KW-0573">Peptidoglycan synthesis</keyword>
<dbReference type="InterPro" id="IPR011055">
    <property type="entry name" value="Dup_hybrid_motif"/>
</dbReference>
<organism evidence="10 11">
    <name type="scientific">Pyxidicoccus parkwayensis</name>
    <dbReference type="NCBI Taxonomy" id="2813578"/>
    <lineage>
        <taxon>Bacteria</taxon>
        <taxon>Pseudomonadati</taxon>
        <taxon>Myxococcota</taxon>
        <taxon>Myxococcia</taxon>
        <taxon>Myxococcales</taxon>
        <taxon>Cystobacterineae</taxon>
        <taxon>Myxococcaceae</taxon>
        <taxon>Pyxidicoccus</taxon>
    </lineage>
</organism>
<dbReference type="Gene3D" id="2.40.440.10">
    <property type="entry name" value="L,D-transpeptidase catalytic domain-like"/>
    <property type="match status" value="1"/>
</dbReference>
<dbReference type="Proteomes" id="UP000662747">
    <property type="component" value="Chromosome"/>
</dbReference>
<evidence type="ECO:0000256" key="2">
    <source>
        <dbReference type="ARBA" id="ARBA00005992"/>
    </source>
</evidence>
<evidence type="ECO:0000256" key="8">
    <source>
        <dbReference type="SAM" id="SignalP"/>
    </source>
</evidence>
<evidence type="ECO:0000256" key="3">
    <source>
        <dbReference type="ARBA" id="ARBA00022679"/>
    </source>
</evidence>
<feature type="chain" id="PRO_5045659169" evidence="8">
    <location>
        <begin position="23"/>
        <end position="320"/>
    </location>
</feature>
<dbReference type="InterPro" id="IPR038063">
    <property type="entry name" value="Transpep_catalytic_dom"/>
</dbReference>
<evidence type="ECO:0000259" key="9">
    <source>
        <dbReference type="PROSITE" id="PS52029"/>
    </source>
</evidence>
<dbReference type="CDD" id="cd16913">
    <property type="entry name" value="YkuD_like"/>
    <property type="match status" value="1"/>
</dbReference>
<evidence type="ECO:0000256" key="5">
    <source>
        <dbReference type="ARBA" id="ARBA00022984"/>
    </source>
</evidence>
<dbReference type="PANTHER" id="PTHR36699:SF1">
    <property type="entry name" value="L,D-TRANSPEPTIDASE YAFK-RELATED"/>
    <property type="match status" value="1"/>
</dbReference>
<dbReference type="EMBL" id="CP071090">
    <property type="protein sequence ID" value="QSQ27494.1"/>
    <property type="molecule type" value="Genomic_DNA"/>
</dbReference>
<comment type="similarity">
    <text evidence="2">Belongs to the YkuD family.</text>
</comment>
<gene>
    <name evidence="10" type="ORF">JY651_22400</name>
</gene>
<feature type="domain" description="L,D-TPase catalytic" evidence="9">
    <location>
        <begin position="157"/>
        <end position="320"/>
    </location>
</feature>
<evidence type="ECO:0000313" key="11">
    <source>
        <dbReference type="Proteomes" id="UP000662747"/>
    </source>
</evidence>
<accession>A0ABX7PAJ8</accession>
<keyword evidence="3" id="KW-0808">Transferase</keyword>
<evidence type="ECO:0000256" key="7">
    <source>
        <dbReference type="PROSITE-ProRule" id="PRU01373"/>
    </source>
</evidence>
<dbReference type="Gene3D" id="2.70.70.10">
    <property type="entry name" value="Glucose Permease (Domain IIA)"/>
    <property type="match status" value="1"/>
</dbReference>
<dbReference type="InterPro" id="IPR005490">
    <property type="entry name" value="LD_TPept_cat_dom"/>
</dbReference>
<keyword evidence="11" id="KW-1185">Reference proteome</keyword>
<dbReference type="CDD" id="cd12797">
    <property type="entry name" value="M23_peptidase"/>
    <property type="match status" value="1"/>
</dbReference>
<dbReference type="PANTHER" id="PTHR36699">
    <property type="entry name" value="LD-TRANSPEPTIDASE"/>
    <property type="match status" value="1"/>
</dbReference>
<feature type="active site" description="Proton donor/acceptor" evidence="7">
    <location>
        <position position="277"/>
    </location>
</feature>
<comment type="pathway">
    <text evidence="1 7">Cell wall biogenesis; peptidoglycan biosynthesis.</text>
</comment>
<evidence type="ECO:0000256" key="1">
    <source>
        <dbReference type="ARBA" id="ARBA00004752"/>
    </source>
</evidence>
<reference evidence="10 11" key="1">
    <citation type="submission" date="2021-02" db="EMBL/GenBank/DDBJ databases">
        <title>De Novo genome assembly of isolated myxobacteria.</title>
        <authorList>
            <person name="Stevens D.C."/>
        </authorList>
    </citation>
    <scope>NUCLEOTIDE SEQUENCE [LARGE SCALE GENOMIC DNA]</scope>
    <source>
        <strain evidence="11">SCPEA02</strain>
    </source>
</reference>
<protein>
    <submittedName>
        <fullName evidence="10">L,D-transpeptidase family protein</fullName>
    </submittedName>
</protein>
<keyword evidence="6 7" id="KW-0961">Cell wall biogenesis/degradation</keyword>
<sequence length="320" mass="34654">MPRLFLSVLLACVLGLASTAHAADAPDAFEAYLRPPHPPADGFAPMPDLSGARPGSEVRALAHGRVAEVREGGGSVVLEHLYYENHALLRARSEYSGVDGVVLHPGALVTRGQTLGRVGAKSRPAVTLQAGRRLSGSEARRFLATREKLPLPAEEPSLLLVSHEDFQLRLYAKGREVVRKEVGFGQAAGAKQVRGDNRTPKGMYFVTQKVRGDIPGPYSAFYGGHWIRVNYPNPWDAERGVASGFIDAKTRERIARDWAARKNTEASTRLGSGIGLHGWAGEWTLAESGGRLSWGCVVMHTPDIASLYDQVPEGTMVVLF</sequence>
<feature type="active site" description="Nucleophile" evidence="7">
    <location>
        <position position="296"/>
    </location>
</feature>
<name>A0ABX7PAJ8_9BACT</name>
<dbReference type="PROSITE" id="PS52029">
    <property type="entry name" value="LD_TPASE"/>
    <property type="match status" value="1"/>
</dbReference>
<keyword evidence="4 7" id="KW-0133">Cell shape</keyword>
<dbReference type="Pfam" id="PF03734">
    <property type="entry name" value="YkuD"/>
    <property type="match status" value="1"/>
</dbReference>
<feature type="signal peptide" evidence="8">
    <location>
        <begin position="1"/>
        <end position="22"/>
    </location>
</feature>
<keyword evidence="8" id="KW-0732">Signal</keyword>
<evidence type="ECO:0000313" key="10">
    <source>
        <dbReference type="EMBL" id="QSQ27494.1"/>
    </source>
</evidence>